<dbReference type="PROSITE" id="PS50109">
    <property type="entry name" value="HIS_KIN"/>
    <property type="match status" value="1"/>
</dbReference>
<evidence type="ECO:0000313" key="17">
    <source>
        <dbReference type="Proteomes" id="UP000192486"/>
    </source>
</evidence>
<feature type="domain" description="Histidine kinase" evidence="15">
    <location>
        <begin position="121"/>
        <end position="326"/>
    </location>
</feature>
<dbReference type="EC" id="2.7.13.3" evidence="3"/>
<name>A0ABN4YPY4_SPOUR</name>
<evidence type="ECO:0000313" key="16">
    <source>
        <dbReference type="EMBL" id="ARF13917.1"/>
    </source>
</evidence>
<protein>
    <recommendedName>
        <fullName evidence="3">histidine kinase</fullName>
        <ecNumber evidence="3">2.7.13.3</ecNumber>
    </recommendedName>
</protein>
<feature type="transmembrane region" description="Helical" evidence="14">
    <location>
        <begin position="35"/>
        <end position="59"/>
    </location>
</feature>
<dbReference type="EMBL" id="CP015108">
    <property type="protein sequence ID" value="ARF13917.1"/>
    <property type="molecule type" value="Genomic_DNA"/>
</dbReference>
<evidence type="ECO:0000256" key="9">
    <source>
        <dbReference type="ARBA" id="ARBA00022840"/>
    </source>
</evidence>
<accession>A0ABN4YPY4</accession>
<dbReference type="Gene3D" id="3.30.565.10">
    <property type="entry name" value="Histidine kinase-like ATPase, C-terminal domain"/>
    <property type="match status" value="1"/>
</dbReference>
<dbReference type="RefSeq" id="WP_029054229.1">
    <property type="nucleotide sequence ID" value="NZ_CP015108.1"/>
</dbReference>
<keyword evidence="17" id="KW-1185">Reference proteome</keyword>
<comment type="subcellular location">
    <subcellularLocation>
        <location evidence="2">Cell membrane</location>
        <topology evidence="2">Multi-pass membrane protein</topology>
    </subcellularLocation>
</comment>
<evidence type="ECO:0000259" key="15">
    <source>
        <dbReference type="PROSITE" id="PS50109"/>
    </source>
</evidence>
<evidence type="ECO:0000256" key="2">
    <source>
        <dbReference type="ARBA" id="ARBA00004651"/>
    </source>
</evidence>
<keyword evidence="9" id="KW-0067">ATP-binding</keyword>
<dbReference type="InterPro" id="IPR050351">
    <property type="entry name" value="BphY/WalK/GraS-like"/>
</dbReference>
<dbReference type="InterPro" id="IPR036890">
    <property type="entry name" value="HATPase_C_sf"/>
</dbReference>
<dbReference type="GO" id="GO:0016301">
    <property type="term" value="F:kinase activity"/>
    <property type="evidence" value="ECO:0007669"/>
    <property type="project" value="UniProtKB-KW"/>
</dbReference>
<keyword evidence="13" id="KW-0175">Coiled coil</keyword>
<evidence type="ECO:0000256" key="3">
    <source>
        <dbReference type="ARBA" id="ARBA00012438"/>
    </source>
</evidence>
<dbReference type="SMART" id="SM00387">
    <property type="entry name" value="HATPase_c"/>
    <property type="match status" value="1"/>
</dbReference>
<keyword evidence="11" id="KW-0902">Two-component regulatory system</keyword>
<evidence type="ECO:0000256" key="14">
    <source>
        <dbReference type="SAM" id="Phobius"/>
    </source>
</evidence>
<keyword evidence="8 16" id="KW-0418">Kinase</keyword>
<keyword evidence="6 14" id="KW-0812">Transmembrane</keyword>
<dbReference type="SUPFAM" id="SSF55874">
    <property type="entry name" value="ATPase domain of HSP90 chaperone/DNA topoisomerase II/histidine kinase"/>
    <property type="match status" value="1"/>
</dbReference>
<evidence type="ECO:0000256" key="13">
    <source>
        <dbReference type="SAM" id="Coils"/>
    </source>
</evidence>
<sequence>MIRIFLKERVSWILFFIFLQLLVLAMGYLDTSIPFLSTVYITFISCLSFVIFIVMRYGIETRFYKSLEKLEPSFDLTAIPEATSPFEAISSERISGQIQVFKKQLDELQISLEQEKDDMLNWIHEVKTPLTTLQLMIERTEDPVLRSQLMYEWLRIHLLLDQQLHQKRIPFIQNDLYIEKVDVQKLLFQEIKSLKQWCMQKRIGFNVSLEAEKVLTDAKWLGFILRQLLSNAVKYSEDSDIRIRCTSKGGITTLSIEDFGQGIAPRDLSRIFDKGFTGTANHQNHAATGMGLYLAKQVAESLLITMEVESAVGEGTRLSLIFAKENEMVRIARM</sequence>
<proteinExistence type="predicted"/>
<feature type="coiled-coil region" evidence="13">
    <location>
        <begin position="98"/>
        <end position="125"/>
    </location>
</feature>
<keyword evidence="12 14" id="KW-0472">Membrane</keyword>
<keyword evidence="10 14" id="KW-1133">Transmembrane helix</keyword>
<reference evidence="16 17" key="1">
    <citation type="submission" date="2016-04" db="EMBL/GenBank/DDBJ databases">
        <title>Comparative Genomics and Epigenetics of Sporosarcina ureae.</title>
        <authorList>
            <person name="Oliver A.S."/>
            <person name="Cooper K.K."/>
        </authorList>
    </citation>
    <scope>NUCLEOTIDE SEQUENCE [LARGE SCALE GENOMIC DNA]</scope>
    <source>
        <strain evidence="16 17">S204</strain>
    </source>
</reference>
<evidence type="ECO:0000256" key="6">
    <source>
        <dbReference type="ARBA" id="ARBA00022692"/>
    </source>
</evidence>
<comment type="catalytic activity">
    <reaction evidence="1">
        <text>ATP + protein L-histidine = ADP + protein N-phospho-L-histidine.</text>
        <dbReference type="EC" id="2.7.13.3"/>
    </reaction>
</comment>
<evidence type="ECO:0000256" key="5">
    <source>
        <dbReference type="ARBA" id="ARBA00022679"/>
    </source>
</evidence>
<feature type="transmembrane region" description="Helical" evidence="14">
    <location>
        <begin position="12"/>
        <end position="29"/>
    </location>
</feature>
<keyword evidence="7" id="KW-0547">Nucleotide-binding</keyword>
<evidence type="ECO:0000256" key="12">
    <source>
        <dbReference type="ARBA" id="ARBA00023136"/>
    </source>
</evidence>
<evidence type="ECO:0000256" key="7">
    <source>
        <dbReference type="ARBA" id="ARBA00022741"/>
    </source>
</evidence>
<keyword evidence="5" id="KW-0808">Transferase</keyword>
<evidence type="ECO:0000256" key="1">
    <source>
        <dbReference type="ARBA" id="ARBA00000085"/>
    </source>
</evidence>
<dbReference type="InterPro" id="IPR005467">
    <property type="entry name" value="His_kinase_dom"/>
</dbReference>
<evidence type="ECO:0000256" key="8">
    <source>
        <dbReference type="ARBA" id="ARBA00022777"/>
    </source>
</evidence>
<dbReference type="InterPro" id="IPR003594">
    <property type="entry name" value="HATPase_dom"/>
</dbReference>
<dbReference type="PANTHER" id="PTHR45453">
    <property type="entry name" value="PHOSPHATE REGULON SENSOR PROTEIN PHOR"/>
    <property type="match status" value="1"/>
</dbReference>
<evidence type="ECO:0000256" key="4">
    <source>
        <dbReference type="ARBA" id="ARBA00022475"/>
    </source>
</evidence>
<dbReference type="Proteomes" id="UP000192486">
    <property type="component" value="Chromosome"/>
</dbReference>
<dbReference type="Pfam" id="PF02518">
    <property type="entry name" value="HATPase_c"/>
    <property type="match status" value="1"/>
</dbReference>
<evidence type="ECO:0000256" key="10">
    <source>
        <dbReference type="ARBA" id="ARBA00022989"/>
    </source>
</evidence>
<dbReference type="PANTHER" id="PTHR45453:SF2">
    <property type="entry name" value="HISTIDINE KINASE"/>
    <property type="match status" value="1"/>
</dbReference>
<gene>
    <name evidence="16" type="ORF">SporoS204_07015</name>
</gene>
<evidence type="ECO:0000256" key="11">
    <source>
        <dbReference type="ARBA" id="ARBA00023012"/>
    </source>
</evidence>
<keyword evidence="4" id="KW-1003">Cell membrane</keyword>
<organism evidence="16 17">
    <name type="scientific">Sporosarcina ureae</name>
    <dbReference type="NCBI Taxonomy" id="1571"/>
    <lineage>
        <taxon>Bacteria</taxon>
        <taxon>Bacillati</taxon>
        <taxon>Bacillota</taxon>
        <taxon>Bacilli</taxon>
        <taxon>Bacillales</taxon>
        <taxon>Caryophanaceae</taxon>
        <taxon>Sporosarcina</taxon>
    </lineage>
</organism>